<accession>A0A1Y0E913</accession>
<dbReference type="OrthoDB" id="7866534at2"/>
<organism evidence="2 3">
    <name type="scientific">Yoonia vestfoldensis</name>
    <dbReference type="NCBI Taxonomy" id="245188"/>
    <lineage>
        <taxon>Bacteria</taxon>
        <taxon>Pseudomonadati</taxon>
        <taxon>Pseudomonadota</taxon>
        <taxon>Alphaproteobacteria</taxon>
        <taxon>Rhodobacterales</taxon>
        <taxon>Paracoccaceae</taxon>
        <taxon>Yoonia</taxon>
    </lineage>
</organism>
<feature type="transmembrane region" description="Helical" evidence="1">
    <location>
        <begin position="49"/>
        <end position="71"/>
    </location>
</feature>
<dbReference type="EMBL" id="CP021431">
    <property type="protein sequence ID" value="ART99987.1"/>
    <property type="molecule type" value="Genomic_DNA"/>
</dbReference>
<dbReference type="KEGG" id="lvs:LOKVESSMR4R_00652"/>
<feature type="transmembrane region" description="Helical" evidence="1">
    <location>
        <begin position="91"/>
        <end position="109"/>
    </location>
</feature>
<keyword evidence="1" id="KW-0472">Membrane</keyword>
<protein>
    <submittedName>
        <fullName evidence="2">Uncharacterized protein</fullName>
    </submittedName>
</protein>
<proteinExistence type="predicted"/>
<evidence type="ECO:0000313" key="2">
    <source>
        <dbReference type="EMBL" id="ART99987.1"/>
    </source>
</evidence>
<dbReference type="AlphaFoldDB" id="A0A1Y0E913"/>
<name>A0A1Y0E913_9RHOB</name>
<keyword evidence="3" id="KW-1185">Reference proteome</keyword>
<keyword evidence="1" id="KW-1133">Transmembrane helix</keyword>
<evidence type="ECO:0000313" key="3">
    <source>
        <dbReference type="Proteomes" id="UP000195273"/>
    </source>
</evidence>
<dbReference type="Proteomes" id="UP000195273">
    <property type="component" value="Chromosome"/>
</dbReference>
<gene>
    <name evidence="2" type="ORF">LOKVESSMR4R_00652</name>
</gene>
<evidence type="ECO:0000256" key="1">
    <source>
        <dbReference type="SAM" id="Phobius"/>
    </source>
</evidence>
<reference evidence="2 3" key="1">
    <citation type="submission" date="2017-05" db="EMBL/GenBank/DDBJ databases">
        <title>Genome Sequence of Loktanella vestfoldensis Strain SMR4r Isolated from a Culture of the Diatom Skeletonema marinoi.</title>
        <authorList>
            <person name="Topel M."/>
            <person name="Pinder M.I.M."/>
            <person name="Johansson O.N."/>
            <person name="Kourtchenko O."/>
            <person name="Godhe A."/>
            <person name="Clarke A.K."/>
        </authorList>
    </citation>
    <scope>NUCLEOTIDE SEQUENCE [LARGE SCALE GENOMIC DNA]</scope>
    <source>
        <strain evidence="2 3">SMR4r</strain>
    </source>
</reference>
<keyword evidence="1" id="KW-0812">Transmembrane</keyword>
<sequence length="117" mass="12647">MVQVNTPFEKRLKHIMRKHDQLAKGAVKTVTSDGLIVLKPRAYRPKFPLRGIIVVLVAGFAFKGVLLASIGDAAYAAQVADLAQGGMVDRIGAWVMQIDAATMLIADFISSHLGDMI</sequence>